<name>A0AAW0EU81_9TRYP</name>
<dbReference type="PROSITE" id="PS50076">
    <property type="entry name" value="DNAJ_2"/>
    <property type="match status" value="1"/>
</dbReference>
<dbReference type="Proteomes" id="UP001430356">
    <property type="component" value="Unassembled WGS sequence"/>
</dbReference>
<comment type="caution">
    <text evidence="3">The sequence shown here is derived from an EMBL/GenBank/DDBJ whole genome shotgun (WGS) entry which is preliminary data.</text>
</comment>
<sequence length="318" mass="35307">MLVTSILRCANLRTLGLDVGRTYTSAEIKSAFLSQAKSAHPDAGGDAERFRQLKDAYDALRSRASEPAAGAGWTSAYTTTRSNAAPPGGASERRAHIFEERSSADGRGGGGTWDYGSGRRYANESTRHFYRPYTANYRDPRTTGFTREEVARAEWAMRRRIIRRVLWNLLVYGSAVYLLCEYWRGRGETRSRDSEEPTFARAEAVQRREQQLRRMQPELHPGWTEAQIAQYLEEWNEYLRDRELAVAHDRRATTPSPVSRASAGGASRGATTAPSSDAHVSSTASSSAVAVQPAGVVPARADMHLDMSDEDDLIDEEL</sequence>
<dbReference type="Gene3D" id="1.10.287.110">
    <property type="entry name" value="DnaJ domain"/>
    <property type="match status" value="1"/>
</dbReference>
<feature type="domain" description="J" evidence="2">
    <location>
        <begin position="10"/>
        <end position="65"/>
    </location>
</feature>
<dbReference type="AlphaFoldDB" id="A0AAW0EU81"/>
<accession>A0AAW0EU81</accession>
<dbReference type="InterPro" id="IPR001623">
    <property type="entry name" value="DnaJ_domain"/>
</dbReference>
<feature type="compositionally biased region" description="Acidic residues" evidence="1">
    <location>
        <begin position="308"/>
        <end position="318"/>
    </location>
</feature>
<feature type="region of interest" description="Disordered" evidence="1">
    <location>
        <begin position="248"/>
        <end position="318"/>
    </location>
</feature>
<dbReference type="CDD" id="cd06257">
    <property type="entry name" value="DnaJ"/>
    <property type="match status" value="1"/>
</dbReference>
<feature type="compositionally biased region" description="Low complexity" evidence="1">
    <location>
        <begin position="255"/>
        <end position="300"/>
    </location>
</feature>
<dbReference type="EMBL" id="JAECZO010000120">
    <property type="protein sequence ID" value="KAK7197815.1"/>
    <property type="molecule type" value="Genomic_DNA"/>
</dbReference>
<gene>
    <name evidence="3" type="ORF">NESM_000734700</name>
</gene>
<evidence type="ECO:0000256" key="1">
    <source>
        <dbReference type="SAM" id="MobiDB-lite"/>
    </source>
</evidence>
<reference evidence="3 4" key="1">
    <citation type="journal article" date="2021" name="MBio">
        <title>A New Model Trypanosomatid, Novymonas esmeraldas: Genomic Perception of Its 'Candidatus Pandoraea novymonadis' Endosymbiont.</title>
        <authorList>
            <person name="Zakharova A."/>
            <person name="Saura A."/>
            <person name="Butenko A."/>
            <person name="Podesvova L."/>
            <person name="Warmusova S."/>
            <person name="Kostygov A.Y."/>
            <person name="Nenarokova A."/>
            <person name="Lukes J."/>
            <person name="Opperdoes F.R."/>
            <person name="Yurchenko V."/>
        </authorList>
    </citation>
    <scope>NUCLEOTIDE SEQUENCE [LARGE SCALE GENOMIC DNA]</scope>
    <source>
        <strain evidence="3 4">E262AT.01</strain>
    </source>
</reference>
<keyword evidence="4" id="KW-1185">Reference proteome</keyword>
<dbReference type="SUPFAM" id="SSF46565">
    <property type="entry name" value="Chaperone J-domain"/>
    <property type="match status" value="1"/>
</dbReference>
<dbReference type="InterPro" id="IPR036869">
    <property type="entry name" value="J_dom_sf"/>
</dbReference>
<organism evidence="3 4">
    <name type="scientific">Novymonas esmeraldas</name>
    <dbReference type="NCBI Taxonomy" id="1808958"/>
    <lineage>
        <taxon>Eukaryota</taxon>
        <taxon>Discoba</taxon>
        <taxon>Euglenozoa</taxon>
        <taxon>Kinetoplastea</taxon>
        <taxon>Metakinetoplastina</taxon>
        <taxon>Trypanosomatida</taxon>
        <taxon>Trypanosomatidae</taxon>
        <taxon>Novymonas</taxon>
    </lineage>
</organism>
<evidence type="ECO:0000259" key="2">
    <source>
        <dbReference type="PROSITE" id="PS50076"/>
    </source>
</evidence>
<evidence type="ECO:0000313" key="3">
    <source>
        <dbReference type="EMBL" id="KAK7197815.1"/>
    </source>
</evidence>
<proteinExistence type="predicted"/>
<protein>
    <submittedName>
        <fullName evidence="3">DnaJ domain containing protein</fullName>
    </submittedName>
</protein>
<dbReference type="Pfam" id="PF00226">
    <property type="entry name" value="DnaJ"/>
    <property type="match status" value="1"/>
</dbReference>
<dbReference type="SMART" id="SM00271">
    <property type="entry name" value="DnaJ"/>
    <property type="match status" value="1"/>
</dbReference>
<feature type="region of interest" description="Disordered" evidence="1">
    <location>
        <begin position="71"/>
        <end position="91"/>
    </location>
</feature>
<evidence type="ECO:0000313" key="4">
    <source>
        <dbReference type="Proteomes" id="UP001430356"/>
    </source>
</evidence>